<dbReference type="AlphaFoldDB" id="A0A5A7R3H0"/>
<name>A0A5A7R3H0_STRAF</name>
<keyword evidence="2" id="KW-1185">Reference proteome</keyword>
<evidence type="ECO:0000313" key="1">
    <source>
        <dbReference type="EMBL" id="GER51880.1"/>
    </source>
</evidence>
<comment type="caution">
    <text evidence="1">The sequence shown here is derived from an EMBL/GenBank/DDBJ whole genome shotgun (WGS) entry which is preliminary data.</text>
</comment>
<evidence type="ECO:0000313" key="2">
    <source>
        <dbReference type="Proteomes" id="UP000325081"/>
    </source>
</evidence>
<proteinExistence type="predicted"/>
<sequence>MMIGMRARQEKYVVLKTKLARTSTAIHLVPKFVRRGSGEKLNELIPKLHMRWVGHYGPPPGIINKSDMHSDGVNPTVRPNHIKCLGSKFGDKIFGVVHKFMNKSFVIDSVTAEEFEKKGLRVLNVIL</sequence>
<dbReference type="Proteomes" id="UP000325081">
    <property type="component" value="Unassembled WGS sequence"/>
</dbReference>
<reference evidence="2" key="1">
    <citation type="journal article" date="2019" name="Curr. Biol.">
        <title>Genome Sequence of Striga asiatica Provides Insight into the Evolution of Plant Parasitism.</title>
        <authorList>
            <person name="Yoshida S."/>
            <person name="Kim S."/>
            <person name="Wafula E.K."/>
            <person name="Tanskanen J."/>
            <person name="Kim Y.M."/>
            <person name="Honaas L."/>
            <person name="Yang Z."/>
            <person name="Spallek T."/>
            <person name="Conn C.E."/>
            <person name="Ichihashi Y."/>
            <person name="Cheong K."/>
            <person name="Cui S."/>
            <person name="Der J.P."/>
            <person name="Gundlach H."/>
            <person name="Jiao Y."/>
            <person name="Hori C."/>
            <person name="Ishida J.K."/>
            <person name="Kasahara H."/>
            <person name="Kiba T."/>
            <person name="Kim M.S."/>
            <person name="Koo N."/>
            <person name="Laohavisit A."/>
            <person name="Lee Y.H."/>
            <person name="Lumba S."/>
            <person name="McCourt P."/>
            <person name="Mortimer J.C."/>
            <person name="Mutuku J.M."/>
            <person name="Nomura T."/>
            <person name="Sasaki-Sekimoto Y."/>
            <person name="Seto Y."/>
            <person name="Wang Y."/>
            <person name="Wakatake T."/>
            <person name="Sakakibara H."/>
            <person name="Demura T."/>
            <person name="Yamaguchi S."/>
            <person name="Yoneyama K."/>
            <person name="Manabe R.I."/>
            <person name="Nelson D.C."/>
            <person name="Schulman A.H."/>
            <person name="Timko M.P."/>
            <person name="dePamphilis C.W."/>
            <person name="Choi D."/>
            <person name="Shirasu K."/>
        </authorList>
    </citation>
    <scope>NUCLEOTIDE SEQUENCE [LARGE SCALE GENOMIC DNA]</scope>
    <source>
        <strain evidence="2">cv. UVA1</strain>
    </source>
</reference>
<dbReference type="EMBL" id="BKCP01010037">
    <property type="protein sequence ID" value="GER51880.1"/>
    <property type="molecule type" value="Genomic_DNA"/>
</dbReference>
<protein>
    <submittedName>
        <fullName evidence="1">Glutamate-1-semialdehyde 2,1-aminomutase</fullName>
    </submittedName>
</protein>
<accession>A0A5A7R3H0</accession>
<organism evidence="1 2">
    <name type="scientific">Striga asiatica</name>
    <name type="common">Asiatic witchweed</name>
    <name type="synonym">Buchnera asiatica</name>
    <dbReference type="NCBI Taxonomy" id="4170"/>
    <lineage>
        <taxon>Eukaryota</taxon>
        <taxon>Viridiplantae</taxon>
        <taxon>Streptophyta</taxon>
        <taxon>Embryophyta</taxon>
        <taxon>Tracheophyta</taxon>
        <taxon>Spermatophyta</taxon>
        <taxon>Magnoliopsida</taxon>
        <taxon>eudicotyledons</taxon>
        <taxon>Gunneridae</taxon>
        <taxon>Pentapetalae</taxon>
        <taxon>asterids</taxon>
        <taxon>lamiids</taxon>
        <taxon>Lamiales</taxon>
        <taxon>Orobanchaceae</taxon>
        <taxon>Buchnereae</taxon>
        <taxon>Striga</taxon>
    </lineage>
</organism>
<gene>
    <name evidence="1" type="ORF">STAS_29294</name>
</gene>